<dbReference type="STRING" id="320787.CA2015_1511"/>
<feature type="transmembrane region" description="Helical" evidence="1">
    <location>
        <begin position="228"/>
        <end position="248"/>
    </location>
</feature>
<reference evidence="2 3" key="1">
    <citation type="submission" date="2015-07" db="EMBL/GenBank/DDBJ databases">
        <authorList>
            <person name="Kim K.M."/>
        </authorList>
    </citation>
    <scope>NUCLEOTIDE SEQUENCE [LARGE SCALE GENOMIC DNA]</scope>
    <source>
        <strain evidence="2 3">KCTC 12363</strain>
    </source>
</reference>
<gene>
    <name evidence="2" type="ORF">CA2015_1511</name>
</gene>
<feature type="transmembrane region" description="Helical" evidence="1">
    <location>
        <begin position="21"/>
        <end position="45"/>
    </location>
</feature>
<proteinExistence type="predicted"/>
<dbReference type="KEGG" id="camu:CA2015_1511"/>
<organism evidence="2 3">
    <name type="scientific">Cyclobacterium amurskyense</name>
    <dbReference type="NCBI Taxonomy" id="320787"/>
    <lineage>
        <taxon>Bacteria</taxon>
        <taxon>Pseudomonadati</taxon>
        <taxon>Bacteroidota</taxon>
        <taxon>Cytophagia</taxon>
        <taxon>Cytophagales</taxon>
        <taxon>Cyclobacteriaceae</taxon>
        <taxon>Cyclobacterium</taxon>
    </lineage>
</organism>
<feature type="transmembrane region" description="Helical" evidence="1">
    <location>
        <begin position="157"/>
        <end position="179"/>
    </location>
</feature>
<feature type="transmembrane region" description="Helical" evidence="1">
    <location>
        <begin position="73"/>
        <end position="92"/>
    </location>
</feature>
<keyword evidence="3" id="KW-1185">Reference proteome</keyword>
<dbReference type="AlphaFoldDB" id="A0A0H4PDP2"/>
<dbReference type="Proteomes" id="UP000036520">
    <property type="component" value="Chromosome"/>
</dbReference>
<dbReference type="OrthoDB" id="1496251at2"/>
<evidence type="ECO:0000256" key="1">
    <source>
        <dbReference type="SAM" id="Phobius"/>
    </source>
</evidence>
<protein>
    <submittedName>
        <fullName evidence="2">HTTM domain-containing protein</fullName>
    </submittedName>
</protein>
<keyword evidence="1" id="KW-0812">Transmembrane</keyword>
<feature type="transmembrane region" description="Helical" evidence="1">
    <location>
        <begin position="254"/>
        <end position="282"/>
    </location>
</feature>
<sequence>MTIQLINQKITNWLLNTWKPTFFQLGLARILFCLGFFIFGIPQFIGISSLELAFFDPPPGVSQLIGPITSGNFWWTFDLVLRIIFVSMLVGFRTKESSIIFGLLLLFGFTYSYSYGKIDHNIFPVIFPLIMAFTNWGGALSIDSLKNKNTKIKPKGWPLTYLSFLLGWGYFTAGLPKLIGGWLDLSYSTTAGFILRRFYSGAEPLYLNEMFVKINNLFIYKSLDYSTLLFELGFIITIFWSALFLRAVGMAALFHLGVLLTVNIPFTLHVLVLLPYIIYFYFENKPQLSETAQLYFIRNKKVFLTAFLLLAVIIISGYYPRPFPIHRHTILFIVCIPSVFMILPESARLYFNKKTSRLFTKK</sequence>
<name>A0A0H4PDP2_9BACT</name>
<evidence type="ECO:0000313" key="3">
    <source>
        <dbReference type="Proteomes" id="UP000036520"/>
    </source>
</evidence>
<dbReference type="EMBL" id="CP012040">
    <property type="protein sequence ID" value="AKP50948.1"/>
    <property type="molecule type" value="Genomic_DNA"/>
</dbReference>
<feature type="transmembrane region" description="Helical" evidence="1">
    <location>
        <begin position="122"/>
        <end position="145"/>
    </location>
</feature>
<feature type="transmembrane region" description="Helical" evidence="1">
    <location>
        <begin position="302"/>
        <end position="319"/>
    </location>
</feature>
<keyword evidence="1" id="KW-0472">Membrane</keyword>
<feature type="transmembrane region" description="Helical" evidence="1">
    <location>
        <begin position="99"/>
        <end position="116"/>
    </location>
</feature>
<accession>A0A0H4PDP2</accession>
<keyword evidence="1" id="KW-1133">Transmembrane helix</keyword>
<feature type="transmembrane region" description="Helical" evidence="1">
    <location>
        <begin position="325"/>
        <end position="343"/>
    </location>
</feature>
<dbReference type="RefSeq" id="WP_048641344.1">
    <property type="nucleotide sequence ID" value="NZ_CP012040.1"/>
</dbReference>
<evidence type="ECO:0000313" key="2">
    <source>
        <dbReference type="EMBL" id="AKP50948.1"/>
    </source>
</evidence>